<dbReference type="InterPro" id="IPR027417">
    <property type="entry name" value="P-loop_NTPase"/>
</dbReference>
<comment type="caution">
    <text evidence="1">The sequence shown here is derived from an EMBL/GenBank/DDBJ whole genome shotgun (WGS) entry which is preliminary data.</text>
</comment>
<dbReference type="AlphaFoldDB" id="A0A7D9M391"/>
<accession>A0A7D9M391</accession>
<organism evidence="1 2">
    <name type="scientific">Paramuricea clavata</name>
    <name type="common">Red gorgonian</name>
    <name type="synonym">Violescent sea-whip</name>
    <dbReference type="NCBI Taxonomy" id="317549"/>
    <lineage>
        <taxon>Eukaryota</taxon>
        <taxon>Metazoa</taxon>
        <taxon>Cnidaria</taxon>
        <taxon>Anthozoa</taxon>
        <taxon>Octocorallia</taxon>
        <taxon>Malacalcyonacea</taxon>
        <taxon>Plexauridae</taxon>
        <taxon>Paramuricea</taxon>
    </lineage>
</organism>
<dbReference type="Gene3D" id="3.40.50.300">
    <property type="entry name" value="P-loop containing nucleotide triphosphate hydrolases"/>
    <property type="match status" value="1"/>
</dbReference>
<dbReference type="EMBL" id="CACRXK020029394">
    <property type="protein sequence ID" value="CAB4042061.1"/>
    <property type="molecule type" value="Genomic_DNA"/>
</dbReference>
<dbReference type="Proteomes" id="UP001152795">
    <property type="component" value="Unassembled WGS sequence"/>
</dbReference>
<dbReference type="PROSITE" id="PS51194">
    <property type="entry name" value="HELICASE_CTER"/>
    <property type="match status" value="1"/>
</dbReference>
<keyword evidence="2" id="KW-1185">Reference proteome</keyword>
<keyword evidence="1" id="KW-0547">Nucleotide-binding</keyword>
<keyword evidence="1" id="KW-0347">Helicase</keyword>
<gene>
    <name evidence="1" type="ORF">PACLA_8A034711</name>
</gene>
<name>A0A7D9M391_PARCT</name>
<protein>
    <submittedName>
        <fullName evidence="1">Probable ATP-dependent RNA helicase DDX59</fullName>
    </submittedName>
</protein>
<dbReference type="GO" id="GO:0004386">
    <property type="term" value="F:helicase activity"/>
    <property type="evidence" value="ECO:0007669"/>
    <property type="project" value="UniProtKB-KW"/>
</dbReference>
<sequence>MHGEKIQSERTRILTAFLSGEYDVLVCTGVLGRGLDLRCVKQVINFDMPSSVDEYIHQIGRAGRLGSKGLAMTFINNTNKAVFLHLVEAVQSHGVKLPDELLNSPHLSSQQYEREHKRKIRKRKREESYVNRENLMDILKKSTFRRRLKDR</sequence>
<dbReference type="SUPFAM" id="SSF52540">
    <property type="entry name" value="P-loop containing nucleoside triphosphate hydrolases"/>
    <property type="match status" value="1"/>
</dbReference>
<dbReference type="InterPro" id="IPR001650">
    <property type="entry name" value="Helicase_C-like"/>
</dbReference>
<dbReference type="SMART" id="SM00490">
    <property type="entry name" value="HELICc"/>
    <property type="match status" value="1"/>
</dbReference>
<keyword evidence="1" id="KW-0378">Hydrolase</keyword>
<evidence type="ECO:0000313" key="2">
    <source>
        <dbReference type="Proteomes" id="UP001152795"/>
    </source>
</evidence>
<dbReference type="PANTHER" id="PTHR47958">
    <property type="entry name" value="ATP-DEPENDENT RNA HELICASE DBP3"/>
    <property type="match status" value="1"/>
</dbReference>
<dbReference type="Pfam" id="PF00271">
    <property type="entry name" value="Helicase_C"/>
    <property type="match status" value="1"/>
</dbReference>
<dbReference type="OrthoDB" id="10265785at2759"/>
<reference evidence="1" key="1">
    <citation type="submission" date="2020-04" db="EMBL/GenBank/DDBJ databases">
        <authorList>
            <person name="Alioto T."/>
            <person name="Alioto T."/>
            <person name="Gomez Garrido J."/>
        </authorList>
    </citation>
    <scope>NUCLEOTIDE SEQUENCE</scope>
    <source>
        <strain evidence="1">A484AB</strain>
    </source>
</reference>
<keyword evidence="1" id="KW-0067">ATP-binding</keyword>
<dbReference type="CDD" id="cd18787">
    <property type="entry name" value="SF2_C_DEAD"/>
    <property type="match status" value="1"/>
</dbReference>
<evidence type="ECO:0000313" key="1">
    <source>
        <dbReference type="EMBL" id="CAB4042061.1"/>
    </source>
</evidence>
<proteinExistence type="predicted"/>